<dbReference type="RefSeq" id="WP_141098523.1">
    <property type="nucleotide sequence ID" value="NZ_FYDG01000021.1"/>
</dbReference>
<dbReference type="EMBL" id="FYDG01000021">
    <property type="protein sequence ID" value="SNB82519.1"/>
    <property type="molecule type" value="Genomic_DNA"/>
</dbReference>
<evidence type="ECO:0000313" key="1">
    <source>
        <dbReference type="EMBL" id="SNB82519.1"/>
    </source>
</evidence>
<dbReference type="Proteomes" id="UP000198418">
    <property type="component" value="Unassembled WGS sequence"/>
</dbReference>
<organism evidence="1 2">
    <name type="scientific">Rhodoblastus acidophilus</name>
    <name type="common">Rhodopseudomonas acidophila</name>
    <dbReference type="NCBI Taxonomy" id="1074"/>
    <lineage>
        <taxon>Bacteria</taxon>
        <taxon>Pseudomonadati</taxon>
        <taxon>Pseudomonadota</taxon>
        <taxon>Alphaproteobacteria</taxon>
        <taxon>Hyphomicrobiales</taxon>
        <taxon>Rhodoblastaceae</taxon>
        <taxon>Rhodoblastus</taxon>
    </lineage>
</organism>
<keyword evidence="2" id="KW-1185">Reference proteome</keyword>
<name>A0A212SAK3_RHOAC</name>
<reference evidence="2" key="1">
    <citation type="submission" date="2017-06" db="EMBL/GenBank/DDBJ databases">
        <authorList>
            <person name="Varghese N."/>
            <person name="Submissions S."/>
        </authorList>
    </citation>
    <scope>NUCLEOTIDE SEQUENCE [LARGE SCALE GENOMIC DNA]</scope>
    <source>
        <strain evidence="2">DSM 137</strain>
    </source>
</reference>
<evidence type="ECO:0000313" key="2">
    <source>
        <dbReference type="Proteomes" id="UP000198418"/>
    </source>
</evidence>
<sequence length="209" mass="22510">MTPQVGEREKRAAHDIVACLRGYYGSISNRQTETIICAAAAITGEWSSWAVGYDCLEKDKFEFIKAFILLFEGDGSIAGQISAVVDRLGANVSKLPHGSSLRASQTAGTVEAAYPSLSVDNSHYPNEWPPIAAPRFRERIKQISRVNHLSSPQETLSACGLAVAILVEDASPKLDPIVAATLALEVMTAVSCRAPLDADLILAQERQEV</sequence>
<gene>
    <name evidence="1" type="ORF">SAMN06265338_1213</name>
</gene>
<proteinExistence type="predicted"/>
<dbReference type="AlphaFoldDB" id="A0A212SAK3"/>
<protein>
    <submittedName>
        <fullName evidence="1">Uncharacterized protein</fullName>
    </submittedName>
</protein>
<accession>A0A212SAK3</accession>